<gene>
    <name evidence="2" type="ordered locus">SM11_pC0556</name>
</gene>
<protein>
    <submittedName>
        <fullName evidence="2">Uncharacterized protein</fullName>
    </submittedName>
</protein>
<dbReference type="EMBL" id="CP001831">
    <property type="protein sequence ID" value="AEH81628.1"/>
    <property type="molecule type" value="Genomic_DNA"/>
</dbReference>
<geneLocation type="plasmid" evidence="2 3">
    <name>pSmeSM11c</name>
</geneLocation>
<evidence type="ECO:0000256" key="1">
    <source>
        <dbReference type="SAM" id="MobiDB-lite"/>
    </source>
</evidence>
<sequence>MRRLHRIKSTPGRLQVGRPERLDEGDIGRITASPNRDRADPQRIVARIVFVPSIVTNTSIQALESIGSTTAFVLDCGIATYRHFTAGATSRRHR</sequence>
<evidence type="ECO:0000313" key="2">
    <source>
        <dbReference type="EMBL" id="AEH81628.1"/>
    </source>
</evidence>
<proteinExistence type="predicted"/>
<keyword evidence="2" id="KW-0614">Plasmid</keyword>
<organism evidence="2 3">
    <name type="scientific">Sinorhizobium meliloti (strain SM11)</name>
    <dbReference type="NCBI Taxonomy" id="707241"/>
    <lineage>
        <taxon>Bacteria</taxon>
        <taxon>Pseudomonadati</taxon>
        <taxon>Pseudomonadota</taxon>
        <taxon>Alphaproteobacteria</taxon>
        <taxon>Hyphomicrobiales</taxon>
        <taxon>Rhizobiaceae</taxon>
        <taxon>Sinorhizobium/Ensifer group</taxon>
        <taxon>Sinorhizobium</taxon>
    </lineage>
</organism>
<feature type="compositionally biased region" description="Basic and acidic residues" evidence="1">
    <location>
        <begin position="18"/>
        <end position="27"/>
    </location>
</feature>
<feature type="region of interest" description="Disordered" evidence="1">
    <location>
        <begin position="1"/>
        <end position="38"/>
    </location>
</feature>
<accession>F7XDK4</accession>
<dbReference type="HOGENOM" id="CLU_2384577_0_0_5"/>
<dbReference type="PATRIC" id="fig|707241.3.peg.4529"/>
<dbReference type="KEGG" id="smx:SM11_pC0556"/>
<dbReference type="AlphaFoldDB" id="F7XDK4"/>
<reference evidence="2 3" key="1">
    <citation type="journal article" date="2011" name="J. Biotechnol.">
        <title>The complete genome sequence of the dominant Sinorhizobium meliloti field isolate SM11 extends the S. meliloti pan-genome.</title>
        <authorList>
            <person name="Schneiker-Bekel S."/>
            <person name="Wibberg D."/>
            <person name="Bekel T."/>
            <person name="Blom J."/>
            <person name="Linke B."/>
            <person name="Neuweger H."/>
            <person name="Stiens M."/>
            <person name="Vorholter F.J."/>
            <person name="Weidner S."/>
            <person name="Goesmann A."/>
            <person name="Puhler A."/>
            <person name="Schluter A."/>
        </authorList>
    </citation>
    <scope>NUCLEOTIDE SEQUENCE [LARGE SCALE GENOMIC DNA]</scope>
    <source>
        <strain evidence="2 3">SM11</strain>
        <plasmid evidence="3">pSmeSM11c</plasmid>
    </source>
</reference>
<dbReference type="Proteomes" id="UP000009045">
    <property type="component" value="Plasmid pSmeSM11c"/>
</dbReference>
<evidence type="ECO:0000313" key="3">
    <source>
        <dbReference type="Proteomes" id="UP000009045"/>
    </source>
</evidence>
<name>F7XDK4_SINMM</name>